<dbReference type="PANTHER" id="PTHR35170">
    <property type="entry name" value="PROTEIN DD3-3"/>
    <property type="match status" value="1"/>
</dbReference>
<dbReference type="CTD" id="6752593"/>
<dbReference type="KEGG" id="tad:TRIADDRAFT_11340"/>
<dbReference type="OMA" id="TNQHSCS"/>
<gene>
    <name evidence="2" type="ORF">TRIADDRAFT_11340</name>
</gene>
<dbReference type="RefSeq" id="XP_002111868.1">
    <property type="nucleotide sequence ID" value="XM_002111832.1"/>
</dbReference>
<dbReference type="HOGENOM" id="CLU_020767_0_0_1"/>
<sequence length="753" mass="86180">ILLFILHAILFVHGDVYLHNPRGSNNRLDEATRPRANANRLFNSENNNRGGYNVGNLYYYAGTVLNIEWTNQHSCNNPNNHCNLILQYMCHDLIRDGVTTRTIPKSPTGCSNYDCNRDIRYGMHETYDSYKLCEHRTRNKGLFTADQKLKGNGAIYTRQNPAGTRRGYECPEERDYYPYWHHTQWKDIAILTSEPTRCPYYKAESHNVKSRWQCVVPNAYYRFHIMRNSKDFIPNNKKDCENLVYPSNDPNGTRGKWSEYPSHGIPAPDCREADWSRDNHLGNTKGGYPMMYNWTIPNDFHENCVLRMRYNISTKEFDGWSGDINSTLNSVKVNEPTWLDVHSRFNLNQTEGENRGYVYEQNPNVRVFKKIGNSGFKLQLAINTNQFGRTFQDRSHRFAIRKRPKELEDKLIHNLNVRGKRGNIVQVYPAVEYDFVPNTLMVSKNSYVHVQWTGSNTNPNNNDGQGRAGTDRSNIVMLRNKNYPEGSTRSSQFGHWGNNYPSMLARSNFTGFSAQDLVNLALLSPNQFGGEMSELDDAGTYFDLGPRKVTSNGVYYYMSTRNNNFSNRSQKGRIVVIDYVISEKKIGWNGGNLTVSGSNQQGLWIQQGALESLVNIRLEMWNRNDGEQRIKQAHGTVNVGDGYASDFLVVYPFTNFSSKSFDVTLKLDSQISSEIHIYHSSYINAQSWTRVPNVTIENNIARFSQREGGLYVARTQPATAAIAGIVIAIVAGLVVIIGSIIYFRRRPEAWANL</sequence>
<dbReference type="GeneID" id="6752593"/>
<dbReference type="InParanoid" id="B3RUK9"/>
<evidence type="ECO:0000313" key="3">
    <source>
        <dbReference type="Proteomes" id="UP000009022"/>
    </source>
</evidence>
<accession>B3RUK9</accession>
<organism evidence="2 3">
    <name type="scientific">Trichoplax adhaerens</name>
    <name type="common">Trichoplax reptans</name>
    <dbReference type="NCBI Taxonomy" id="10228"/>
    <lineage>
        <taxon>Eukaryota</taxon>
        <taxon>Metazoa</taxon>
        <taxon>Placozoa</taxon>
        <taxon>Uniplacotomia</taxon>
        <taxon>Trichoplacea</taxon>
        <taxon>Trichoplacidae</taxon>
        <taxon>Trichoplax</taxon>
    </lineage>
</organism>
<dbReference type="EMBL" id="DS985244">
    <property type="protein sequence ID" value="EDV25835.1"/>
    <property type="molecule type" value="Genomic_DNA"/>
</dbReference>
<dbReference type="Proteomes" id="UP000009022">
    <property type="component" value="Unassembled WGS sequence"/>
</dbReference>
<feature type="non-terminal residue" evidence="2">
    <location>
        <position position="753"/>
    </location>
</feature>
<evidence type="ECO:0000313" key="2">
    <source>
        <dbReference type="EMBL" id="EDV25835.1"/>
    </source>
</evidence>
<evidence type="ECO:0008006" key="4">
    <source>
        <dbReference type="Google" id="ProtNLM"/>
    </source>
</evidence>
<keyword evidence="1" id="KW-0472">Membrane</keyword>
<proteinExistence type="predicted"/>
<dbReference type="STRING" id="10228.B3RUK9"/>
<dbReference type="eggNOG" id="ENOG502QRWS">
    <property type="taxonomic scope" value="Eukaryota"/>
</dbReference>
<dbReference type="InterPro" id="IPR053320">
    <property type="entry name" value="Protein_DD3-3_O-glyco"/>
</dbReference>
<keyword evidence="1" id="KW-1133">Transmembrane helix</keyword>
<evidence type="ECO:0000256" key="1">
    <source>
        <dbReference type="SAM" id="Phobius"/>
    </source>
</evidence>
<feature type="non-terminal residue" evidence="2">
    <location>
        <position position="1"/>
    </location>
</feature>
<dbReference type="PhylomeDB" id="B3RUK9"/>
<dbReference type="OrthoDB" id="167398at2759"/>
<reference evidence="2 3" key="1">
    <citation type="journal article" date="2008" name="Nature">
        <title>The Trichoplax genome and the nature of placozoans.</title>
        <authorList>
            <person name="Srivastava M."/>
            <person name="Begovic E."/>
            <person name="Chapman J."/>
            <person name="Putnam N.H."/>
            <person name="Hellsten U."/>
            <person name="Kawashima T."/>
            <person name="Kuo A."/>
            <person name="Mitros T."/>
            <person name="Salamov A."/>
            <person name="Carpenter M.L."/>
            <person name="Signorovitch A.Y."/>
            <person name="Moreno M.A."/>
            <person name="Kamm K."/>
            <person name="Grimwood J."/>
            <person name="Schmutz J."/>
            <person name="Shapiro H."/>
            <person name="Grigoriev I.V."/>
            <person name="Buss L.W."/>
            <person name="Schierwater B."/>
            <person name="Dellaporta S.L."/>
            <person name="Rokhsar D.S."/>
        </authorList>
    </citation>
    <scope>NUCLEOTIDE SEQUENCE [LARGE SCALE GENOMIC DNA]</scope>
    <source>
        <strain evidence="2 3">Grell-BS-1999</strain>
    </source>
</reference>
<keyword evidence="3" id="KW-1185">Reference proteome</keyword>
<feature type="transmembrane region" description="Helical" evidence="1">
    <location>
        <begin position="720"/>
        <end position="743"/>
    </location>
</feature>
<dbReference type="PANTHER" id="PTHR35170:SF1">
    <property type="entry name" value="PROTEIN DD3-3"/>
    <property type="match status" value="1"/>
</dbReference>
<keyword evidence="1" id="KW-0812">Transmembrane</keyword>
<protein>
    <recommendedName>
        <fullName evidence="4">Protein DD3-3</fullName>
    </recommendedName>
</protein>
<dbReference type="AlphaFoldDB" id="B3RUK9"/>
<name>B3RUK9_TRIAD</name>